<feature type="domain" description="Cytochrome C Planctomycete-type" evidence="3">
    <location>
        <begin position="38"/>
        <end position="96"/>
    </location>
</feature>
<evidence type="ECO:0000259" key="1">
    <source>
        <dbReference type="Pfam" id="PF07583"/>
    </source>
</evidence>
<dbReference type="AlphaFoldDB" id="A0A5C5XGS6"/>
<keyword evidence="5" id="KW-1185">Reference proteome</keyword>
<name>A0A5C5XGS6_9PLAN</name>
<comment type="caution">
    <text evidence="4">The sequence shown here is derived from an EMBL/GenBank/DDBJ whole genome shotgun (WGS) entry which is preliminary data.</text>
</comment>
<dbReference type="Pfam" id="PF07587">
    <property type="entry name" value="PSD1"/>
    <property type="match status" value="1"/>
</dbReference>
<dbReference type="RefSeq" id="WP_146503353.1">
    <property type="nucleotide sequence ID" value="NZ_SJPG01000001.1"/>
</dbReference>
<proteinExistence type="predicted"/>
<protein>
    <submittedName>
        <fullName evidence="4">Planctomycete cytochrome C</fullName>
    </submittedName>
</protein>
<organism evidence="4 5">
    <name type="scientific">Rubinisphaera italica</name>
    <dbReference type="NCBI Taxonomy" id="2527969"/>
    <lineage>
        <taxon>Bacteria</taxon>
        <taxon>Pseudomonadati</taxon>
        <taxon>Planctomycetota</taxon>
        <taxon>Planctomycetia</taxon>
        <taxon>Planctomycetales</taxon>
        <taxon>Planctomycetaceae</taxon>
        <taxon>Rubinisphaera</taxon>
    </lineage>
</organism>
<reference evidence="4 5" key="1">
    <citation type="submission" date="2019-02" db="EMBL/GenBank/DDBJ databases">
        <title>Deep-cultivation of Planctomycetes and their phenomic and genomic characterization uncovers novel biology.</title>
        <authorList>
            <person name="Wiegand S."/>
            <person name="Jogler M."/>
            <person name="Boedeker C."/>
            <person name="Pinto D."/>
            <person name="Vollmers J."/>
            <person name="Rivas-Marin E."/>
            <person name="Kohn T."/>
            <person name="Peeters S.H."/>
            <person name="Heuer A."/>
            <person name="Rast P."/>
            <person name="Oberbeckmann S."/>
            <person name="Bunk B."/>
            <person name="Jeske O."/>
            <person name="Meyerdierks A."/>
            <person name="Storesund J.E."/>
            <person name="Kallscheuer N."/>
            <person name="Luecker S."/>
            <person name="Lage O.M."/>
            <person name="Pohl T."/>
            <person name="Merkel B.J."/>
            <person name="Hornburger P."/>
            <person name="Mueller R.-W."/>
            <person name="Bruemmer F."/>
            <person name="Labrenz M."/>
            <person name="Spormann A.M."/>
            <person name="Op Den Camp H."/>
            <person name="Overmann J."/>
            <person name="Amann R."/>
            <person name="Jetten M.S.M."/>
            <person name="Mascher T."/>
            <person name="Medema M.H."/>
            <person name="Devos D.P."/>
            <person name="Kaster A.-K."/>
            <person name="Ovreas L."/>
            <person name="Rohde M."/>
            <person name="Galperin M.Y."/>
            <person name="Jogler C."/>
        </authorList>
    </citation>
    <scope>NUCLEOTIDE SEQUENCE [LARGE SCALE GENOMIC DNA]</scope>
    <source>
        <strain evidence="4 5">Pan54</strain>
    </source>
</reference>
<gene>
    <name evidence="4" type="ORF">Pan54_20810</name>
</gene>
<dbReference type="InterPro" id="IPR022655">
    <property type="entry name" value="DUF1553"/>
</dbReference>
<evidence type="ECO:0000259" key="3">
    <source>
        <dbReference type="Pfam" id="PF07635"/>
    </source>
</evidence>
<dbReference type="InterPro" id="IPR011444">
    <property type="entry name" value="DUF1549"/>
</dbReference>
<dbReference type="PANTHER" id="PTHR35889">
    <property type="entry name" value="CYCLOINULO-OLIGOSACCHARIDE FRUCTANOTRANSFERASE-RELATED"/>
    <property type="match status" value="1"/>
</dbReference>
<sequence length="765" mass="86039">MLLLTSLWSLSTLNAEDLSPEDVTFFENKIRPVLVKHCYECHSVDSTELGGGLRLDTRDTVMSGGLSGPALVHGKPEESLIIQALRYDGTEMPPEEPLPEAIINDFVNWISRNAPDPRVPQAAPVPKQEKTESDLWSLQPVVDHQVPDVKLVNWPRNDIDRFILARIESTGFSPVEEASPRVLVRRLYYDLIGLPPTLKQVEEFVTDFNSRGQVAVQNIVEELLASPQFGVHWGRHWLDVARYAESNGNDGLSRNPTFPHAWRYRDYVIESFNNDTPYNQFLKEQLAGDLLPAESAEIRDRYLIATGFLALSAKPAKAMNNDFHMDVVADQIDVVGRGLMGISVACARCHDHKFDPIPTRDYYAMAGLFTSSETMWGLAGNEKLTAPPTDLHVLKAAEKVMPPEDFVETVVLLESNTGKPKAIPKPKWEIGTPLAMGVRDNKEPADCKININGDSKKLGEVVPRGFLSACQIDEASHLGIDSATSGRLQLAEWMTHENHPLTSRVMVNRIWQHLFGEGIVRTPDDFGKYGEPPTHPQLLDHLAIRFQKNGWSVKQMIREIILSRTYQLSSNVDSQLLKGDEENKLLARHNRSRLTAEELRDSILLLSGQLDMTPGEGSLIRHRDILVNLAGNLHQPNRHRSVYLCYLRNSPPPELAAFNLPEFTSVTGKRDDSIVPGQALYLYNNSFVIQQAEQFAKILLDSDTTSSERVNLTFEKILCRSPSADEMQASLELIDFTQTETQNELKSWSSFCQSLLMTNEFRYID</sequence>
<evidence type="ECO:0000313" key="5">
    <source>
        <dbReference type="Proteomes" id="UP000316095"/>
    </source>
</evidence>
<evidence type="ECO:0000259" key="2">
    <source>
        <dbReference type="Pfam" id="PF07587"/>
    </source>
</evidence>
<dbReference type="Proteomes" id="UP000316095">
    <property type="component" value="Unassembled WGS sequence"/>
</dbReference>
<feature type="domain" description="DUF1553" evidence="2">
    <location>
        <begin position="486"/>
        <end position="733"/>
    </location>
</feature>
<dbReference type="PANTHER" id="PTHR35889:SF3">
    <property type="entry name" value="F-BOX DOMAIN-CONTAINING PROTEIN"/>
    <property type="match status" value="1"/>
</dbReference>
<dbReference type="Pfam" id="PF07583">
    <property type="entry name" value="PSCyt2"/>
    <property type="match status" value="1"/>
</dbReference>
<dbReference type="Pfam" id="PF07635">
    <property type="entry name" value="PSCyt1"/>
    <property type="match status" value="1"/>
</dbReference>
<evidence type="ECO:0000313" key="4">
    <source>
        <dbReference type="EMBL" id="TWT61345.1"/>
    </source>
</evidence>
<accession>A0A5C5XGS6</accession>
<feature type="domain" description="DUF1549" evidence="1">
    <location>
        <begin position="159"/>
        <end position="373"/>
    </location>
</feature>
<dbReference type="InterPro" id="IPR011429">
    <property type="entry name" value="Cyt_c_Planctomycete-type"/>
</dbReference>
<dbReference type="OrthoDB" id="127107at2"/>
<dbReference type="EMBL" id="SJPG01000001">
    <property type="protein sequence ID" value="TWT61345.1"/>
    <property type="molecule type" value="Genomic_DNA"/>
</dbReference>